<dbReference type="Pfam" id="PF00472">
    <property type="entry name" value="RF-1"/>
    <property type="match status" value="1"/>
</dbReference>
<dbReference type="EMBL" id="AXCR01000012">
    <property type="protein sequence ID" value="KJR79965.1"/>
    <property type="molecule type" value="Genomic_DNA"/>
</dbReference>
<evidence type="ECO:0000313" key="5">
    <source>
        <dbReference type="Proteomes" id="UP000033710"/>
    </source>
</evidence>
<comment type="similarity">
    <text evidence="1">Belongs to the prokaryotic/mitochondrial release factor family.</text>
</comment>
<comment type="caution">
    <text evidence="4">The sequence shown here is derived from an EMBL/GenBank/DDBJ whole genome shotgun (WGS) entry which is preliminary data.</text>
</comment>
<gene>
    <name evidence="4" type="ORF">SPSK_00593</name>
</gene>
<dbReference type="GeneID" id="27662836"/>
<evidence type="ECO:0000259" key="3">
    <source>
        <dbReference type="Pfam" id="PF00472"/>
    </source>
</evidence>
<dbReference type="GO" id="GO:0070126">
    <property type="term" value="P:mitochondrial translational termination"/>
    <property type="evidence" value="ECO:0007669"/>
    <property type="project" value="TreeGrafter"/>
</dbReference>
<keyword evidence="4" id="KW-0378">Hydrolase</keyword>
<dbReference type="InterPro" id="IPR045853">
    <property type="entry name" value="Pep_chain_release_fac_I_sf"/>
</dbReference>
<feature type="domain" description="Prokaryotic-type class I peptide chain release factors" evidence="3">
    <location>
        <begin position="77"/>
        <end position="200"/>
    </location>
</feature>
<name>A0A0F2LTY5_SPOSC</name>
<organism evidence="4 5">
    <name type="scientific">Sporothrix schenckii 1099-18</name>
    <dbReference type="NCBI Taxonomy" id="1397361"/>
    <lineage>
        <taxon>Eukaryota</taxon>
        <taxon>Fungi</taxon>
        <taxon>Dikarya</taxon>
        <taxon>Ascomycota</taxon>
        <taxon>Pezizomycotina</taxon>
        <taxon>Sordariomycetes</taxon>
        <taxon>Sordariomycetidae</taxon>
        <taxon>Ophiostomatales</taxon>
        <taxon>Ophiostomataceae</taxon>
        <taxon>Sporothrix</taxon>
    </lineage>
</organism>
<dbReference type="KEGG" id="ssck:SPSK_00593"/>
<protein>
    <submittedName>
        <fullName evidence="4">Peptidyl-tRNA hydrolase ICT1</fullName>
    </submittedName>
</protein>
<dbReference type="InterPro" id="IPR052104">
    <property type="entry name" value="Mito_Release_Factor_mL62"/>
</dbReference>
<feature type="compositionally biased region" description="Basic residues" evidence="2">
    <location>
        <begin position="187"/>
        <end position="201"/>
    </location>
</feature>
<dbReference type="OrthoDB" id="270639at2759"/>
<dbReference type="GO" id="GO:0004045">
    <property type="term" value="F:peptidyl-tRNA hydrolase activity"/>
    <property type="evidence" value="ECO:0007669"/>
    <property type="project" value="TreeGrafter"/>
</dbReference>
<evidence type="ECO:0000256" key="1">
    <source>
        <dbReference type="ARBA" id="ARBA00010835"/>
    </source>
</evidence>
<dbReference type="PANTHER" id="PTHR11075">
    <property type="entry name" value="PEPTIDE CHAIN RELEASE FACTOR"/>
    <property type="match status" value="1"/>
</dbReference>
<dbReference type="Gene3D" id="3.30.160.20">
    <property type="match status" value="1"/>
</dbReference>
<reference evidence="4 5" key="1">
    <citation type="journal article" date="2014" name="BMC Genomics">
        <title>Comparative genomics of the major fungal agents of human and animal Sporotrichosis: Sporothrix schenckii and Sporothrix brasiliensis.</title>
        <authorList>
            <person name="Teixeira M.M."/>
            <person name="de Almeida L.G."/>
            <person name="Kubitschek-Barreira P."/>
            <person name="Alves F.L."/>
            <person name="Kioshima E.S."/>
            <person name="Abadio A.K."/>
            <person name="Fernandes L."/>
            <person name="Derengowski L.S."/>
            <person name="Ferreira K.S."/>
            <person name="Souza R.C."/>
            <person name="Ruiz J.C."/>
            <person name="de Andrade N.C."/>
            <person name="Paes H.C."/>
            <person name="Nicola A.M."/>
            <person name="Albuquerque P."/>
            <person name="Gerber A.L."/>
            <person name="Martins V.P."/>
            <person name="Peconick L.D."/>
            <person name="Neto A.V."/>
            <person name="Chaucanez C.B."/>
            <person name="Silva P.A."/>
            <person name="Cunha O.L."/>
            <person name="de Oliveira F.F."/>
            <person name="dos Santos T.C."/>
            <person name="Barros A.L."/>
            <person name="Soares M.A."/>
            <person name="de Oliveira L.M."/>
            <person name="Marini M.M."/>
            <person name="Villalobos-Duno H."/>
            <person name="Cunha M.M."/>
            <person name="de Hoog S."/>
            <person name="da Silveira J.F."/>
            <person name="Henrissat B."/>
            <person name="Nino-Vega G.A."/>
            <person name="Cisalpino P.S."/>
            <person name="Mora-Montes H.M."/>
            <person name="Almeida S.R."/>
            <person name="Stajich J.E."/>
            <person name="Lopes-Bezerra L.M."/>
            <person name="Vasconcelos A.T."/>
            <person name="Felipe M.S."/>
        </authorList>
    </citation>
    <scope>NUCLEOTIDE SEQUENCE [LARGE SCALE GENOMIC DNA]</scope>
    <source>
        <strain evidence="4 5">1099-18</strain>
    </source>
</reference>
<sequence length="207" mass="23036">MFASSVLRQARSTPRTPSLLGFGVGLPGAPRNFATTIARRASDRYAAFDSGFNPDDLQAARQWRQALTQDALPQGNTTFSRSSGPGGQHVNKTETKATTVWPIYELQSFLPTLLRDRLRTSRYYTKATDSLTIQAQTQRSRTANAGANREKLFDELVALYEATVPGETQPETATKYKAVEKAFHAARIKEKKKQSSKKQFRRGGSFE</sequence>
<reference evidence="4 5" key="2">
    <citation type="journal article" date="2015" name="Eukaryot. Cell">
        <title>Asexual propagation of a virulent clone complex in a human and feline outbreak of sporotrichosis.</title>
        <authorList>
            <person name="Teixeira Mde M."/>
            <person name="Rodrigues A.M."/>
            <person name="Tsui C.K."/>
            <person name="de Almeida L.G."/>
            <person name="Van Diepeningen A.D."/>
            <person name="van den Ende B.G."/>
            <person name="Fernandes G.F."/>
            <person name="Kano R."/>
            <person name="Hamelin R.C."/>
            <person name="Lopes-Bezerra L.M."/>
            <person name="Vasconcelos A.T."/>
            <person name="de Hoog S."/>
            <person name="de Camargo Z.P."/>
            <person name="Felipe M.S."/>
        </authorList>
    </citation>
    <scope>NUCLEOTIDE SEQUENCE [LARGE SCALE GENOMIC DNA]</scope>
    <source>
        <strain evidence="4 5">1099-18</strain>
    </source>
</reference>
<dbReference type="RefSeq" id="XP_016582641.1">
    <property type="nucleotide sequence ID" value="XM_016727559.1"/>
</dbReference>
<dbReference type="AlphaFoldDB" id="A0A0F2LTY5"/>
<dbReference type="InterPro" id="IPR000352">
    <property type="entry name" value="Pep_chain_release_fac_I"/>
</dbReference>
<proteinExistence type="inferred from homology"/>
<dbReference type="VEuPathDB" id="FungiDB:SPSK_00593"/>
<dbReference type="Proteomes" id="UP000033710">
    <property type="component" value="Unassembled WGS sequence"/>
</dbReference>
<dbReference type="SUPFAM" id="SSF75620">
    <property type="entry name" value="Release factor"/>
    <property type="match status" value="1"/>
</dbReference>
<dbReference type="GO" id="GO:0016150">
    <property type="term" value="F:translation release factor activity, codon nonspecific"/>
    <property type="evidence" value="ECO:0007669"/>
    <property type="project" value="TreeGrafter"/>
</dbReference>
<evidence type="ECO:0000256" key="2">
    <source>
        <dbReference type="SAM" id="MobiDB-lite"/>
    </source>
</evidence>
<dbReference type="GO" id="GO:0005762">
    <property type="term" value="C:mitochondrial large ribosomal subunit"/>
    <property type="evidence" value="ECO:0007669"/>
    <property type="project" value="TreeGrafter"/>
</dbReference>
<dbReference type="PANTHER" id="PTHR11075:SF54">
    <property type="entry name" value="LARGE RIBOSOMAL SUBUNIT PROTEIN ML62"/>
    <property type="match status" value="1"/>
</dbReference>
<feature type="region of interest" description="Disordered" evidence="2">
    <location>
        <begin position="187"/>
        <end position="207"/>
    </location>
</feature>
<evidence type="ECO:0000313" key="4">
    <source>
        <dbReference type="EMBL" id="KJR79965.1"/>
    </source>
</evidence>
<accession>A0A0F2LTY5</accession>